<feature type="region of interest" description="Disordered" evidence="1">
    <location>
        <begin position="343"/>
        <end position="365"/>
    </location>
</feature>
<evidence type="ECO:0000256" key="1">
    <source>
        <dbReference type="SAM" id="MobiDB-lite"/>
    </source>
</evidence>
<keyword evidence="3" id="KW-1185">Reference proteome</keyword>
<proteinExistence type="predicted"/>
<accession>A0AAW1QZY7</accession>
<protein>
    <submittedName>
        <fullName evidence="2">Uncharacterized protein</fullName>
    </submittedName>
</protein>
<dbReference type="Proteomes" id="UP001438707">
    <property type="component" value="Unassembled WGS sequence"/>
</dbReference>
<dbReference type="EMBL" id="JALJOS010000019">
    <property type="protein sequence ID" value="KAK9826976.1"/>
    <property type="molecule type" value="Genomic_DNA"/>
</dbReference>
<evidence type="ECO:0000313" key="2">
    <source>
        <dbReference type="EMBL" id="KAK9826976.1"/>
    </source>
</evidence>
<dbReference type="AlphaFoldDB" id="A0AAW1QZY7"/>
<gene>
    <name evidence="2" type="ORF">WJX74_002355</name>
</gene>
<comment type="caution">
    <text evidence="2">The sequence shown here is derived from an EMBL/GenBank/DDBJ whole genome shotgun (WGS) entry which is preliminary data.</text>
</comment>
<name>A0AAW1QZY7_9CHLO</name>
<organism evidence="2 3">
    <name type="scientific">Apatococcus lobatus</name>
    <dbReference type="NCBI Taxonomy" id="904363"/>
    <lineage>
        <taxon>Eukaryota</taxon>
        <taxon>Viridiplantae</taxon>
        <taxon>Chlorophyta</taxon>
        <taxon>core chlorophytes</taxon>
        <taxon>Trebouxiophyceae</taxon>
        <taxon>Chlorellales</taxon>
        <taxon>Chlorellaceae</taxon>
        <taxon>Apatococcus</taxon>
    </lineage>
</organism>
<reference evidence="2 3" key="1">
    <citation type="journal article" date="2024" name="Nat. Commun.">
        <title>Phylogenomics reveals the evolutionary origins of lichenization in chlorophyte algae.</title>
        <authorList>
            <person name="Puginier C."/>
            <person name="Libourel C."/>
            <person name="Otte J."/>
            <person name="Skaloud P."/>
            <person name="Haon M."/>
            <person name="Grisel S."/>
            <person name="Petersen M."/>
            <person name="Berrin J.G."/>
            <person name="Delaux P.M."/>
            <person name="Dal Grande F."/>
            <person name="Keller J."/>
        </authorList>
    </citation>
    <scope>NUCLEOTIDE SEQUENCE [LARGE SCALE GENOMIC DNA]</scope>
    <source>
        <strain evidence="2 3">SAG 2145</strain>
    </source>
</reference>
<sequence>MELFKNFQSEDLKHQQIRATPECPRRVSVFDAIKVFTGNVNPRDAWYEMCRNYPEVEDHSDNFKFPGKGQRDTPVVGARGLVTIMNLLQGERAARFRAAEADVLVRYLGGDLSLVREVQGIRQAQEQLPEDHPARMFGEHVEAEGRLENMLETGQKLVALNPDLKETVALLGAVDVEKYGVYLELRCKEIGIKREEVGIMREGVGIKREDVELDERQLGVKEKRFQLVQREDEHGVRMEKERVDITDRNAKRRRYDARTDEGITITAILAKMGESARDARAFIRQAEDVGVRLRAYQEFSDDLIPGTRSPRQYRQGAAGAIAAAIAKWVAAVRPEPEDGIKKYFQPAPAPAPVPAAGGGDEDLYA</sequence>
<evidence type="ECO:0000313" key="3">
    <source>
        <dbReference type="Proteomes" id="UP001438707"/>
    </source>
</evidence>